<sequence length="128" mass="14140">MKILEQVDLIPSNPLCNKIKIRHDSGEIEGIALIFCNMGALDEGRYHVVLENGVKLDGFQQISFKMSNSADNQKNTPVLTPVISCGLKLTEKASDDMEKNGDSNSNGELQETKLSESSEITQRLENTE</sequence>
<accession>A0ACB9IR66</accession>
<proteinExistence type="predicted"/>
<gene>
    <name evidence="1" type="ORF">L1987_19457</name>
</gene>
<evidence type="ECO:0000313" key="2">
    <source>
        <dbReference type="Proteomes" id="UP001056120"/>
    </source>
</evidence>
<dbReference type="EMBL" id="CM042024">
    <property type="protein sequence ID" value="KAI3809855.1"/>
    <property type="molecule type" value="Genomic_DNA"/>
</dbReference>
<protein>
    <submittedName>
        <fullName evidence="1">Uncharacterized protein</fullName>
    </submittedName>
</protein>
<organism evidence="1 2">
    <name type="scientific">Smallanthus sonchifolius</name>
    <dbReference type="NCBI Taxonomy" id="185202"/>
    <lineage>
        <taxon>Eukaryota</taxon>
        <taxon>Viridiplantae</taxon>
        <taxon>Streptophyta</taxon>
        <taxon>Embryophyta</taxon>
        <taxon>Tracheophyta</taxon>
        <taxon>Spermatophyta</taxon>
        <taxon>Magnoliopsida</taxon>
        <taxon>eudicotyledons</taxon>
        <taxon>Gunneridae</taxon>
        <taxon>Pentapetalae</taxon>
        <taxon>asterids</taxon>
        <taxon>campanulids</taxon>
        <taxon>Asterales</taxon>
        <taxon>Asteraceae</taxon>
        <taxon>Asteroideae</taxon>
        <taxon>Heliantheae alliance</taxon>
        <taxon>Millerieae</taxon>
        <taxon>Smallanthus</taxon>
    </lineage>
</organism>
<comment type="caution">
    <text evidence="1">The sequence shown here is derived from an EMBL/GenBank/DDBJ whole genome shotgun (WGS) entry which is preliminary data.</text>
</comment>
<name>A0ACB9IR66_9ASTR</name>
<dbReference type="Proteomes" id="UP001056120">
    <property type="component" value="Linkage Group LG07"/>
</dbReference>
<evidence type="ECO:0000313" key="1">
    <source>
        <dbReference type="EMBL" id="KAI3809855.1"/>
    </source>
</evidence>
<reference evidence="1 2" key="2">
    <citation type="journal article" date="2022" name="Mol. Ecol. Resour.">
        <title>The genomes of chicory, endive, great burdock and yacon provide insights into Asteraceae paleo-polyploidization history and plant inulin production.</title>
        <authorList>
            <person name="Fan W."/>
            <person name="Wang S."/>
            <person name="Wang H."/>
            <person name="Wang A."/>
            <person name="Jiang F."/>
            <person name="Liu H."/>
            <person name="Zhao H."/>
            <person name="Xu D."/>
            <person name="Zhang Y."/>
        </authorList>
    </citation>
    <scope>NUCLEOTIDE SEQUENCE [LARGE SCALE GENOMIC DNA]</scope>
    <source>
        <strain evidence="2">cv. Yunnan</strain>
        <tissue evidence="1">Leaves</tissue>
    </source>
</reference>
<keyword evidence="2" id="KW-1185">Reference proteome</keyword>
<reference evidence="2" key="1">
    <citation type="journal article" date="2022" name="Mol. Ecol. Resour.">
        <title>The genomes of chicory, endive, great burdock and yacon provide insights into Asteraceae palaeo-polyploidization history and plant inulin production.</title>
        <authorList>
            <person name="Fan W."/>
            <person name="Wang S."/>
            <person name="Wang H."/>
            <person name="Wang A."/>
            <person name="Jiang F."/>
            <person name="Liu H."/>
            <person name="Zhao H."/>
            <person name="Xu D."/>
            <person name="Zhang Y."/>
        </authorList>
    </citation>
    <scope>NUCLEOTIDE SEQUENCE [LARGE SCALE GENOMIC DNA]</scope>
    <source>
        <strain evidence="2">cv. Yunnan</strain>
    </source>
</reference>